<protein>
    <submittedName>
        <fullName evidence="1">Uncharacterized protein</fullName>
    </submittedName>
</protein>
<dbReference type="PANTHER" id="PTHR36180:SF2">
    <property type="entry name" value="BRO FAMILY PROTEIN"/>
    <property type="match status" value="1"/>
</dbReference>
<comment type="caution">
    <text evidence="1">The sequence shown here is derived from an EMBL/GenBank/DDBJ whole genome shotgun (WGS) entry which is preliminary data.</text>
</comment>
<reference evidence="1" key="1">
    <citation type="submission" date="2020-04" db="EMBL/GenBank/DDBJ databases">
        <authorList>
            <person name="Alioto T."/>
            <person name="Alioto T."/>
            <person name="Gomez Garrido J."/>
        </authorList>
    </citation>
    <scope>NUCLEOTIDE SEQUENCE</scope>
    <source>
        <strain evidence="1">A484AB</strain>
    </source>
</reference>
<evidence type="ECO:0000313" key="2">
    <source>
        <dbReference type="Proteomes" id="UP001152795"/>
    </source>
</evidence>
<accession>A0A6S7HG13</accession>
<dbReference type="PANTHER" id="PTHR36180">
    <property type="entry name" value="DNA-BINDING PROTEIN-RELATED-RELATED"/>
    <property type="match status" value="1"/>
</dbReference>
<dbReference type="AlphaFoldDB" id="A0A6S7HG13"/>
<sequence>MSIELFTIPGLLGAGEITTVKSDDGTIYFAAKEIAAALGYIRTQNAIDRHTEEWMRTTLGEIKRAPFQGPFCVSGSIHPGRVFVTEPGLYSLVFGSKLSSAKDFQRWVFKDVLPSIRKTGKYALPGVVGKLKSIEDSELYRLEGPERTEVKSELTRKTNLMKDPEAVLRGKKGGLVAQENNRQIKIKLYEKEIEALVLEEELDERDEKIRELEDENEKLWIENKKLKER</sequence>
<proteinExistence type="predicted"/>
<keyword evidence="2" id="KW-1185">Reference proteome</keyword>
<gene>
    <name evidence="1" type="ORF">PACLA_8A026408</name>
</gene>
<dbReference type="SMART" id="SM01040">
    <property type="entry name" value="Bro-N"/>
    <property type="match status" value="1"/>
</dbReference>
<organism evidence="1 2">
    <name type="scientific">Paramuricea clavata</name>
    <name type="common">Red gorgonian</name>
    <name type="synonym">Violescent sea-whip</name>
    <dbReference type="NCBI Taxonomy" id="317549"/>
    <lineage>
        <taxon>Eukaryota</taxon>
        <taxon>Metazoa</taxon>
        <taxon>Cnidaria</taxon>
        <taxon>Anthozoa</taxon>
        <taxon>Octocorallia</taxon>
        <taxon>Malacalcyonacea</taxon>
        <taxon>Plexauridae</taxon>
        <taxon>Paramuricea</taxon>
    </lineage>
</organism>
<evidence type="ECO:0000313" key="1">
    <source>
        <dbReference type="EMBL" id="CAB4004014.1"/>
    </source>
</evidence>
<name>A0A6S7HG13_PARCT</name>
<dbReference type="PROSITE" id="PS51750">
    <property type="entry name" value="BRO_N"/>
    <property type="match status" value="1"/>
</dbReference>
<dbReference type="EMBL" id="CACRXK020004784">
    <property type="protein sequence ID" value="CAB4004014.1"/>
    <property type="molecule type" value="Genomic_DNA"/>
</dbReference>
<dbReference type="Proteomes" id="UP001152795">
    <property type="component" value="Unassembled WGS sequence"/>
</dbReference>
<dbReference type="InterPro" id="IPR003497">
    <property type="entry name" value="BRO_N_domain"/>
</dbReference>
<dbReference type="Pfam" id="PF02498">
    <property type="entry name" value="Bro-N"/>
    <property type="match status" value="1"/>
</dbReference>
<dbReference type="OrthoDB" id="7468926at2759"/>